<dbReference type="EMBL" id="FODB01000027">
    <property type="protein sequence ID" value="SEN85760.1"/>
    <property type="molecule type" value="Genomic_DNA"/>
</dbReference>
<dbReference type="STRING" id="77097.SAMN04490369_102739"/>
<sequence>MTQHPHPAAPQEVELKLALGPGALDALLAHPLLADPPQQQALANTYFDTPQGHLAVGRVAVRLRRLGPRVLQTVKTAGQGGGGLSRREEWEWPLDEHALDQAGLAELPPFQGPLAEQIAALQPTLSTDFHRRTWPLAWQGSAIELVVDEGEIVAGSARTPIGEVELELKEGSADALWRLALALAEQVALRPSDSSKAARGHALGQQQWTLPEASTPSAWLHRATVALDAFHDSGHPEHLAAARQALSELAQHPALDDAARREALTLTAELGATGQPTAAYGVAALTLARRLGQQTALR</sequence>
<dbReference type="CDD" id="cd07756">
    <property type="entry name" value="CYTH-like_Pase_CHAD"/>
    <property type="match status" value="1"/>
</dbReference>
<dbReference type="RefSeq" id="WP_089675426.1">
    <property type="nucleotide sequence ID" value="NZ_FODB01000027.1"/>
</dbReference>
<dbReference type="InterPro" id="IPR039013">
    <property type="entry name" value="YgiF"/>
</dbReference>
<feature type="domain" description="CYTH" evidence="1">
    <location>
        <begin position="10"/>
        <end position="207"/>
    </location>
</feature>
<dbReference type="SUPFAM" id="SSF55154">
    <property type="entry name" value="CYTH-like phosphatases"/>
    <property type="match status" value="1"/>
</dbReference>
<dbReference type="InterPro" id="IPR023577">
    <property type="entry name" value="CYTH_domain"/>
</dbReference>
<dbReference type="Pfam" id="PF01928">
    <property type="entry name" value="CYTH"/>
    <property type="match status" value="1"/>
</dbReference>
<protein>
    <submittedName>
        <fullName evidence="2">CYTH domain-containing protein</fullName>
    </submittedName>
</protein>
<evidence type="ECO:0000259" key="1">
    <source>
        <dbReference type="PROSITE" id="PS51707"/>
    </source>
</evidence>
<dbReference type="AlphaFoldDB" id="A0A1H8JYJ2"/>
<dbReference type="SMART" id="SM01118">
    <property type="entry name" value="CYTH"/>
    <property type="match status" value="1"/>
</dbReference>
<dbReference type="GO" id="GO:0050355">
    <property type="term" value="F:inorganic triphosphate phosphatase activity"/>
    <property type="evidence" value="ECO:0007669"/>
    <property type="project" value="InterPro"/>
</dbReference>
<evidence type="ECO:0000313" key="3">
    <source>
        <dbReference type="Proteomes" id="UP000199493"/>
    </source>
</evidence>
<gene>
    <name evidence="2" type="ORF">SAMN04490369_102739</name>
</gene>
<organism evidence="2 3">
    <name type="scientific">Vreelandella aquamarina</name>
    <dbReference type="NCBI Taxonomy" id="77097"/>
    <lineage>
        <taxon>Bacteria</taxon>
        <taxon>Pseudomonadati</taxon>
        <taxon>Pseudomonadota</taxon>
        <taxon>Gammaproteobacteria</taxon>
        <taxon>Oceanospirillales</taxon>
        <taxon>Halomonadaceae</taxon>
        <taxon>Vreelandella</taxon>
    </lineage>
</organism>
<dbReference type="InterPro" id="IPR033469">
    <property type="entry name" value="CYTH-like_dom_sf"/>
</dbReference>
<dbReference type="PANTHER" id="PTHR39569">
    <property type="entry name" value="INORGANIC TRIPHOSPHATASE"/>
    <property type="match status" value="1"/>
</dbReference>
<reference evidence="2 3" key="1">
    <citation type="submission" date="2016-10" db="EMBL/GenBank/DDBJ databases">
        <authorList>
            <person name="de Groot N.N."/>
        </authorList>
    </citation>
    <scope>NUCLEOTIDE SEQUENCE [LARGE SCALE GENOMIC DNA]</scope>
    <source>
        <strain evidence="2 3">558</strain>
    </source>
</reference>
<accession>A0A1H8JYJ2</accession>
<proteinExistence type="predicted"/>
<dbReference type="Proteomes" id="UP000199493">
    <property type="component" value="Unassembled WGS sequence"/>
</dbReference>
<name>A0A1H8JYJ2_9GAMM</name>
<dbReference type="PANTHER" id="PTHR39569:SF1">
    <property type="entry name" value="INORGANIC TRIPHOSPHATASE"/>
    <property type="match status" value="1"/>
</dbReference>
<dbReference type="GO" id="GO:0046872">
    <property type="term" value="F:metal ion binding"/>
    <property type="evidence" value="ECO:0007669"/>
    <property type="project" value="TreeGrafter"/>
</dbReference>
<dbReference type="PROSITE" id="PS51707">
    <property type="entry name" value="CYTH"/>
    <property type="match status" value="1"/>
</dbReference>
<evidence type="ECO:0000313" key="2">
    <source>
        <dbReference type="EMBL" id="SEN85760.1"/>
    </source>
</evidence>
<dbReference type="Gene3D" id="2.40.320.10">
    <property type="entry name" value="Hypothetical Protein Pfu-838710-001"/>
    <property type="match status" value="1"/>
</dbReference>